<gene>
    <name evidence="2" type="ORF">N44_02081</name>
</gene>
<protein>
    <submittedName>
        <fullName evidence="2">Uncharacterized protein</fullName>
    </submittedName>
</protein>
<evidence type="ECO:0000256" key="1">
    <source>
        <dbReference type="SAM" id="Phobius"/>
    </source>
</evidence>
<dbReference type="AlphaFoldDB" id="A0A0A1VV08"/>
<feature type="transmembrane region" description="Helical" evidence="1">
    <location>
        <begin position="37"/>
        <end position="58"/>
    </location>
</feature>
<dbReference type="EMBL" id="BBPA01000039">
    <property type="protein sequence ID" value="GAL93394.1"/>
    <property type="molecule type" value="Genomic_DNA"/>
</dbReference>
<proteinExistence type="predicted"/>
<accession>A0A0A1VV08</accession>
<evidence type="ECO:0000313" key="3">
    <source>
        <dbReference type="Proteomes" id="UP000030321"/>
    </source>
</evidence>
<name>A0A0A1VV08_MICAE</name>
<reference evidence="3" key="1">
    <citation type="journal article" date="2015" name="Genome">
        <title>Whole Genome Sequence of the Non-Microcystin-Producing Microcystis aeruginosa Strain NIES-44.</title>
        <authorList>
            <person name="Okano K."/>
            <person name="Miyata N."/>
            <person name="Ozaki Y."/>
        </authorList>
    </citation>
    <scope>NUCLEOTIDE SEQUENCE [LARGE SCALE GENOMIC DNA]</scope>
    <source>
        <strain evidence="3">NIES-44</strain>
    </source>
</reference>
<comment type="caution">
    <text evidence="2">The sequence shown here is derived from an EMBL/GenBank/DDBJ whole genome shotgun (WGS) entry which is preliminary data.</text>
</comment>
<organism evidence="2 3">
    <name type="scientific">Microcystis aeruginosa NIES-44</name>
    <dbReference type="NCBI Taxonomy" id="449439"/>
    <lineage>
        <taxon>Bacteria</taxon>
        <taxon>Bacillati</taxon>
        <taxon>Cyanobacteriota</taxon>
        <taxon>Cyanophyceae</taxon>
        <taxon>Oscillatoriophycideae</taxon>
        <taxon>Chroococcales</taxon>
        <taxon>Microcystaceae</taxon>
        <taxon>Microcystis</taxon>
    </lineage>
</organism>
<feature type="transmembrane region" description="Helical" evidence="1">
    <location>
        <begin position="6"/>
        <end position="25"/>
    </location>
</feature>
<evidence type="ECO:0000313" key="2">
    <source>
        <dbReference type="EMBL" id="GAL93394.1"/>
    </source>
</evidence>
<dbReference type="RefSeq" id="WP_045359150.1">
    <property type="nucleotide sequence ID" value="NZ_BBPA01000039.1"/>
</dbReference>
<dbReference type="Proteomes" id="UP000030321">
    <property type="component" value="Unassembled WGS sequence"/>
</dbReference>
<sequence length="202" mass="23683">MFELTFLIKFIAILLAFFAAFFAAIGNDTWENGKLTLKGYVLVILALLAAFTQFWIQWQETKDLANRQRLYKNAYTGWASIGLYDKKQEQWKWDNKKLEDRNNYLIGVKKLGELYDLSNKQSEYFMMNKEQYGRSLKIDETSKNIDNCNDFEKWMNSENNKETVFLKGQVVKIDKDEPKPVIELDCGNGQVRVFVKLTDGRL</sequence>
<keyword evidence="1" id="KW-0812">Transmembrane</keyword>
<keyword evidence="1" id="KW-0472">Membrane</keyword>
<keyword evidence="1" id="KW-1133">Transmembrane helix</keyword>